<evidence type="ECO:0000313" key="2">
    <source>
        <dbReference type="Proteomes" id="UP000279760"/>
    </source>
</evidence>
<gene>
    <name evidence="1" type="ORF">ECB94_16510</name>
</gene>
<dbReference type="RefSeq" id="WP_124941047.1">
    <property type="nucleotide sequence ID" value="NZ_CP033577.1"/>
</dbReference>
<organism evidence="1 2">
    <name type="scientific">Vibrio mediterranei</name>
    <dbReference type="NCBI Taxonomy" id="689"/>
    <lineage>
        <taxon>Bacteria</taxon>
        <taxon>Pseudomonadati</taxon>
        <taxon>Pseudomonadota</taxon>
        <taxon>Gammaproteobacteria</taxon>
        <taxon>Vibrionales</taxon>
        <taxon>Vibrionaceae</taxon>
        <taxon>Vibrio</taxon>
    </lineage>
</organism>
<accession>A0A3G4VD78</accession>
<evidence type="ECO:0000313" key="1">
    <source>
        <dbReference type="EMBL" id="AYV22756.1"/>
    </source>
</evidence>
<sequence length="446" mass="49543">MNVRNFSEFRSEYSVFTRLALPVLKQQVASFFNCDVKFIAAPLNFAKNRYAIDLTENSRRGFYLISDDTALILGRVIESGNTIACFALELTNGNFVSLRPLLQTFEGVLSHVTTYGFKSRYTQGAKEFGESLVIETIGKHFGKGRFGYQNIVKFVDIFQRLANSKLEGEPFSTGLIISKSTSAYSLDRADSRSGGDVLKLKSPLEVNLDFTLDKRFWYLVDGKTSFFLSGVTKKKVPVIVDTFFLNSEYNHRGSYIDSYTFSNTLKGSDILFRVVGAGEVSILGTTGLEVLYKEGTWRARSLSDFQYLIEKYALLPSNVAEATVSIILKISQVRRSAIIWIPSNSNELDGILINQNQTFRTPMSVLNTNHHSTIIRASTSDGATVINQRGQIEQYGCLVDMSKLEVAGISGAGEAVGQMLGKNGVAVKISQDGNIKVFYNTLKQVF</sequence>
<reference evidence="1 2" key="1">
    <citation type="submission" date="2018-11" db="EMBL/GenBank/DDBJ databases">
        <title>Complete Genome Sequence of Vbrio mediterranei 117-T6: a Potential Pathogen Bacteria Isolated from the Conchocelis of Pyropia.</title>
        <authorList>
            <person name="Liu Q."/>
        </authorList>
    </citation>
    <scope>NUCLEOTIDE SEQUENCE [LARGE SCALE GENOMIC DNA]</scope>
    <source>
        <strain evidence="1 2">117-T6</strain>
    </source>
</reference>
<name>A0A3G4VD78_9VIBR</name>
<dbReference type="EMBL" id="CP033577">
    <property type="protein sequence ID" value="AYV22756.1"/>
    <property type="molecule type" value="Genomic_DNA"/>
</dbReference>
<protein>
    <submittedName>
        <fullName evidence="1">Uncharacterized protein</fullName>
    </submittedName>
</protein>
<proteinExistence type="predicted"/>
<dbReference type="AlphaFoldDB" id="A0A3G4VD78"/>
<dbReference type="Proteomes" id="UP000279760">
    <property type="component" value="Chromosome 1"/>
</dbReference>